<feature type="binding site" evidence="7">
    <location>
        <position position="139"/>
    </location>
    <ligand>
        <name>carbamoyl phosphate</name>
        <dbReference type="ChEBI" id="CHEBI:58228"/>
    </ligand>
</feature>
<dbReference type="InterPro" id="IPR006131">
    <property type="entry name" value="Asp_carbamoyltransf_Asp/Orn-bd"/>
</dbReference>
<accession>A0A7C6AAH7</accession>
<dbReference type="PANTHER" id="PTHR45753">
    <property type="entry name" value="ORNITHINE CARBAMOYLTRANSFERASE, MITOCHONDRIAL"/>
    <property type="match status" value="1"/>
</dbReference>
<sequence length="311" mass="34009">MKFSHKNLLGIAELSQSDILTILNLTNNFRQVLDRPIPIVPALRGKTIVNLFFEPSTRTATSFAIAAKRLSADIVNFAIKSSSVIKGETLLDTAKNIEAMKVDGVVIRSSYPGAAHFLAKHLKAFVVNAGDGAHEHPTQALSDIYTISQRIKKFPDLKVLIVGDITHSRVARSDILAFSKLGAKVAICGPPTLIPIGIEKTGCEIFYKLDHILSEVDVVVALRLQRERQQVGLFPSIREYRALYGLTKERLLKLRRPLIIMHPGPINWGVELDPAVATTPHSVVLEQVKNGVAVRMAVLYALAGGETDAKG</sequence>
<feature type="binding site" evidence="7">
    <location>
        <position position="58"/>
    </location>
    <ligand>
        <name>carbamoyl phosphate</name>
        <dbReference type="ChEBI" id="CHEBI:58228"/>
    </ligand>
</feature>
<evidence type="ECO:0000256" key="2">
    <source>
        <dbReference type="ARBA" id="ARBA00008896"/>
    </source>
</evidence>
<dbReference type="InterPro" id="IPR006130">
    <property type="entry name" value="Asp/Orn_carbamoylTrfase"/>
</dbReference>
<protein>
    <recommendedName>
        <fullName evidence="7">Aspartate carbamoyltransferase</fullName>
        <ecNumber evidence="7">2.1.3.2</ecNumber>
    </recommendedName>
    <alternativeName>
        <fullName evidence="7">Aspartate transcarbamylase</fullName>
        <shortName evidence="7">ATCase</shortName>
    </alternativeName>
</protein>
<feature type="binding site" evidence="7">
    <location>
        <position position="169"/>
    </location>
    <ligand>
        <name>L-aspartate</name>
        <dbReference type="ChEBI" id="CHEBI:29991"/>
    </ligand>
</feature>
<dbReference type="InterPro" id="IPR006132">
    <property type="entry name" value="Asp/Orn_carbamoyltranf_P-bd"/>
</dbReference>
<evidence type="ECO:0000259" key="9">
    <source>
        <dbReference type="Pfam" id="PF02729"/>
    </source>
</evidence>
<dbReference type="EMBL" id="DTLI01000238">
    <property type="protein sequence ID" value="HHS53152.1"/>
    <property type="molecule type" value="Genomic_DNA"/>
</dbReference>
<evidence type="ECO:0000256" key="1">
    <source>
        <dbReference type="ARBA" id="ARBA00004852"/>
    </source>
</evidence>
<evidence type="ECO:0000256" key="4">
    <source>
        <dbReference type="ARBA" id="ARBA00022975"/>
    </source>
</evidence>
<feature type="binding site" evidence="7">
    <location>
        <position position="59"/>
    </location>
    <ligand>
        <name>carbamoyl phosphate</name>
        <dbReference type="ChEBI" id="CHEBI:58228"/>
    </ligand>
</feature>
<dbReference type="InterPro" id="IPR036901">
    <property type="entry name" value="Asp/Orn_carbamoylTrfase_sf"/>
</dbReference>
<feature type="domain" description="Aspartate/ornithine carbamoyltransferase carbamoyl-P binding" evidence="9">
    <location>
        <begin position="6"/>
        <end position="148"/>
    </location>
</feature>
<dbReference type="Pfam" id="PF00185">
    <property type="entry name" value="OTCace"/>
    <property type="match status" value="1"/>
</dbReference>
<evidence type="ECO:0000313" key="10">
    <source>
        <dbReference type="EMBL" id="HHS53152.1"/>
    </source>
</evidence>
<feature type="binding site" evidence="7">
    <location>
        <position position="108"/>
    </location>
    <ligand>
        <name>carbamoyl phosphate</name>
        <dbReference type="ChEBI" id="CHEBI:58228"/>
    </ligand>
</feature>
<feature type="binding site" evidence="7">
    <location>
        <position position="223"/>
    </location>
    <ligand>
        <name>L-aspartate</name>
        <dbReference type="ChEBI" id="CHEBI:29991"/>
    </ligand>
</feature>
<comment type="pathway">
    <text evidence="1 7">Pyrimidine metabolism; UMP biosynthesis via de novo pathway; (S)-dihydroorotate from bicarbonate: step 2/3.</text>
</comment>
<comment type="subunit">
    <text evidence="7">Heterododecamer (2C3:3R2) of six catalytic PyrB chains organized as two trimers (C3), and six regulatory PyrI chains organized as three dimers (R2).</text>
</comment>
<dbReference type="HAMAP" id="MF_00001">
    <property type="entry name" value="Asp_carb_tr"/>
    <property type="match status" value="1"/>
</dbReference>
<dbReference type="InterPro" id="IPR002082">
    <property type="entry name" value="Asp_carbamoyltransf"/>
</dbReference>
<organism evidence="10">
    <name type="scientific">candidate division WOR-3 bacterium</name>
    <dbReference type="NCBI Taxonomy" id="2052148"/>
    <lineage>
        <taxon>Bacteria</taxon>
        <taxon>Bacteria division WOR-3</taxon>
    </lineage>
</organism>
<dbReference type="NCBIfam" id="TIGR00670">
    <property type="entry name" value="asp_carb_tr"/>
    <property type="match status" value="1"/>
</dbReference>
<feature type="domain" description="Aspartate/ornithine carbamoyltransferase Asp/Orn-binding" evidence="8">
    <location>
        <begin position="156"/>
        <end position="301"/>
    </location>
</feature>
<feature type="binding site" evidence="7">
    <location>
        <position position="265"/>
    </location>
    <ligand>
        <name>carbamoyl phosphate</name>
        <dbReference type="ChEBI" id="CHEBI:58228"/>
    </ligand>
</feature>
<dbReference type="Gene3D" id="3.40.50.1370">
    <property type="entry name" value="Aspartate/ornithine carbamoyltransferase"/>
    <property type="match status" value="2"/>
</dbReference>
<keyword evidence="4 7" id="KW-0665">Pyrimidine biosynthesis</keyword>
<gene>
    <name evidence="7" type="primary">pyrB</name>
    <name evidence="10" type="ORF">ENW73_09945</name>
</gene>
<dbReference type="NCBIfam" id="NF002032">
    <property type="entry name" value="PRK00856.1"/>
    <property type="match status" value="1"/>
</dbReference>
<feature type="binding site" evidence="7">
    <location>
        <position position="264"/>
    </location>
    <ligand>
        <name>carbamoyl phosphate</name>
        <dbReference type="ChEBI" id="CHEBI:58228"/>
    </ligand>
</feature>
<dbReference type="AlphaFoldDB" id="A0A7C6AAH7"/>
<comment type="catalytic activity">
    <reaction evidence="6 7">
        <text>carbamoyl phosphate + L-aspartate = N-carbamoyl-L-aspartate + phosphate + H(+)</text>
        <dbReference type="Rhea" id="RHEA:20013"/>
        <dbReference type="ChEBI" id="CHEBI:15378"/>
        <dbReference type="ChEBI" id="CHEBI:29991"/>
        <dbReference type="ChEBI" id="CHEBI:32814"/>
        <dbReference type="ChEBI" id="CHEBI:43474"/>
        <dbReference type="ChEBI" id="CHEBI:58228"/>
        <dbReference type="EC" id="2.1.3.2"/>
    </reaction>
</comment>
<dbReference type="PRINTS" id="PR00100">
    <property type="entry name" value="AOTCASE"/>
</dbReference>
<dbReference type="Pfam" id="PF02729">
    <property type="entry name" value="OTCace_N"/>
    <property type="match status" value="1"/>
</dbReference>
<dbReference type="GO" id="GO:0044205">
    <property type="term" value="P:'de novo' UMP biosynthetic process"/>
    <property type="evidence" value="ECO:0007669"/>
    <property type="project" value="UniProtKB-UniRule"/>
</dbReference>
<comment type="caution">
    <text evidence="10">The sequence shown here is derived from an EMBL/GenBank/DDBJ whole genome shotgun (WGS) entry which is preliminary data.</text>
</comment>
<dbReference type="GO" id="GO:0006207">
    <property type="term" value="P:'de novo' pyrimidine nucleobase biosynthetic process"/>
    <property type="evidence" value="ECO:0007669"/>
    <property type="project" value="InterPro"/>
</dbReference>
<dbReference type="PROSITE" id="PS00097">
    <property type="entry name" value="CARBAMOYLTRANSFERASE"/>
    <property type="match status" value="1"/>
</dbReference>
<dbReference type="GO" id="GO:0005829">
    <property type="term" value="C:cytosol"/>
    <property type="evidence" value="ECO:0007669"/>
    <property type="project" value="TreeGrafter"/>
</dbReference>
<evidence type="ECO:0000256" key="5">
    <source>
        <dbReference type="ARBA" id="ARBA00043884"/>
    </source>
</evidence>
<dbReference type="SUPFAM" id="SSF53671">
    <property type="entry name" value="Aspartate/ornithine carbamoyltransferase"/>
    <property type="match status" value="1"/>
</dbReference>
<feature type="binding site" evidence="7">
    <location>
        <position position="136"/>
    </location>
    <ligand>
        <name>carbamoyl phosphate</name>
        <dbReference type="ChEBI" id="CHEBI:58228"/>
    </ligand>
</feature>
<keyword evidence="3 7" id="KW-0808">Transferase</keyword>
<feature type="binding site" evidence="7">
    <location>
        <position position="86"/>
    </location>
    <ligand>
        <name>L-aspartate</name>
        <dbReference type="ChEBI" id="CHEBI:29991"/>
    </ligand>
</feature>
<name>A0A7C6AAH7_UNCW3</name>
<evidence type="ECO:0000256" key="3">
    <source>
        <dbReference type="ARBA" id="ARBA00022679"/>
    </source>
</evidence>
<dbReference type="PRINTS" id="PR00101">
    <property type="entry name" value="ATCASE"/>
</dbReference>
<comment type="function">
    <text evidence="5 7">Catalyzes the condensation of carbamoyl phosphate and aspartate to form carbamoyl aspartate and inorganic phosphate, the committed step in the de novo pyrimidine nucleotide biosynthesis pathway.</text>
</comment>
<dbReference type="PANTHER" id="PTHR45753:SF6">
    <property type="entry name" value="ASPARTATE CARBAMOYLTRANSFERASE"/>
    <property type="match status" value="1"/>
</dbReference>
<dbReference type="GO" id="GO:0016597">
    <property type="term" value="F:amino acid binding"/>
    <property type="evidence" value="ECO:0007669"/>
    <property type="project" value="InterPro"/>
</dbReference>
<evidence type="ECO:0000259" key="8">
    <source>
        <dbReference type="Pfam" id="PF00185"/>
    </source>
</evidence>
<evidence type="ECO:0000256" key="6">
    <source>
        <dbReference type="ARBA" id="ARBA00048859"/>
    </source>
</evidence>
<reference evidence="10" key="1">
    <citation type="journal article" date="2020" name="mSystems">
        <title>Genome- and Community-Level Interaction Insights into Carbon Utilization and Element Cycling Functions of Hydrothermarchaeota in Hydrothermal Sediment.</title>
        <authorList>
            <person name="Zhou Z."/>
            <person name="Liu Y."/>
            <person name="Xu W."/>
            <person name="Pan J."/>
            <person name="Luo Z.H."/>
            <person name="Li M."/>
        </authorList>
    </citation>
    <scope>NUCLEOTIDE SEQUENCE [LARGE SCALE GENOMIC DNA]</scope>
    <source>
        <strain evidence="10">SpSt-876</strain>
    </source>
</reference>
<proteinExistence type="inferred from homology"/>
<dbReference type="EC" id="2.1.3.2" evidence="7"/>
<dbReference type="GO" id="GO:0004070">
    <property type="term" value="F:aspartate carbamoyltransferase activity"/>
    <property type="evidence" value="ECO:0007669"/>
    <property type="project" value="UniProtKB-UniRule"/>
</dbReference>
<evidence type="ECO:0000256" key="7">
    <source>
        <dbReference type="HAMAP-Rule" id="MF_00001"/>
    </source>
</evidence>
<dbReference type="UniPathway" id="UPA00070">
    <property type="reaction ID" value="UER00116"/>
</dbReference>
<dbReference type="GO" id="GO:0006520">
    <property type="term" value="P:amino acid metabolic process"/>
    <property type="evidence" value="ECO:0007669"/>
    <property type="project" value="InterPro"/>
</dbReference>
<comment type="similarity">
    <text evidence="2 7">Belongs to the aspartate/ornithine carbamoyltransferase superfamily. ATCase family.</text>
</comment>